<dbReference type="SMART" id="SM00710">
    <property type="entry name" value="PbH1"/>
    <property type="match status" value="7"/>
</dbReference>
<evidence type="ECO:0000259" key="1">
    <source>
        <dbReference type="Pfam" id="PF01345"/>
    </source>
</evidence>
<feature type="domain" description="Right handed beta helix" evidence="2">
    <location>
        <begin position="879"/>
        <end position="1026"/>
    </location>
</feature>
<dbReference type="Pfam" id="PF01345">
    <property type="entry name" value="DUF11"/>
    <property type="match status" value="1"/>
</dbReference>
<accession>A0A832I359</accession>
<dbReference type="NCBIfam" id="TIGR01451">
    <property type="entry name" value="B_ant_repeat"/>
    <property type="match status" value="2"/>
</dbReference>
<dbReference type="PANTHER" id="PTHR34819">
    <property type="entry name" value="LARGE CYSTEINE-RICH PERIPLASMIC PROTEIN OMCB"/>
    <property type="match status" value="1"/>
</dbReference>
<gene>
    <name evidence="3" type="ORF">ENR23_09215</name>
</gene>
<evidence type="ECO:0000313" key="3">
    <source>
        <dbReference type="EMBL" id="HGZ43588.1"/>
    </source>
</evidence>
<reference evidence="3" key="1">
    <citation type="journal article" date="2020" name="mSystems">
        <title>Genome- and Community-Level Interaction Insights into Carbon Utilization and Element Cycling Functions of Hydrothermarchaeota in Hydrothermal Sediment.</title>
        <authorList>
            <person name="Zhou Z."/>
            <person name="Liu Y."/>
            <person name="Xu W."/>
            <person name="Pan J."/>
            <person name="Luo Z.H."/>
            <person name="Li M."/>
        </authorList>
    </citation>
    <scope>NUCLEOTIDE SEQUENCE [LARGE SCALE GENOMIC DNA]</scope>
    <source>
        <strain evidence="3">SpSt-381</strain>
    </source>
</reference>
<dbReference type="InterPro" id="IPR047589">
    <property type="entry name" value="DUF11_rpt"/>
</dbReference>
<dbReference type="SUPFAM" id="SSF51126">
    <property type="entry name" value="Pectin lyase-like"/>
    <property type="match status" value="1"/>
</dbReference>
<name>A0A832I359_UNCEI</name>
<dbReference type="InterPro" id="IPR013783">
    <property type="entry name" value="Ig-like_fold"/>
</dbReference>
<dbReference type="InterPro" id="IPR006626">
    <property type="entry name" value="PbH1"/>
</dbReference>
<dbReference type="Gene3D" id="2.60.40.10">
    <property type="entry name" value="Immunoglobulins"/>
    <property type="match status" value="2"/>
</dbReference>
<dbReference type="InterPro" id="IPR001434">
    <property type="entry name" value="OmcB-like_DUF11"/>
</dbReference>
<protein>
    <submittedName>
        <fullName evidence="3">DUF11 domain-containing protein</fullName>
    </submittedName>
</protein>
<dbReference type="SUPFAM" id="SSF49478">
    <property type="entry name" value="Cna protein B-type domain"/>
    <property type="match status" value="1"/>
</dbReference>
<evidence type="ECO:0000259" key="2">
    <source>
        <dbReference type="Pfam" id="PF13229"/>
    </source>
</evidence>
<comment type="caution">
    <text evidence="3">The sequence shown here is derived from an EMBL/GenBank/DDBJ whole genome shotgun (WGS) entry which is preliminary data.</text>
</comment>
<dbReference type="Pfam" id="PF13229">
    <property type="entry name" value="Beta_helix"/>
    <property type="match status" value="1"/>
</dbReference>
<organism evidence="3">
    <name type="scientific">Eiseniibacteriota bacterium</name>
    <dbReference type="NCBI Taxonomy" id="2212470"/>
    <lineage>
        <taxon>Bacteria</taxon>
        <taxon>Candidatus Eiseniibacteriota</taxon>
    </lineage>
</organism>
<sequence length="1658" mass="162060">MTSARRGHGEGAAPGAAAPRATASLARAARRAAAAAALALAAASVAAAPAAAQVVRAFTPRFSTNDNGDIALIGNTLMSCTGGGGCTNGRNGTGGSVNNNDFSMQYVDVDGDATTFASSRATLALPAGATVLWAGLYWQGDSNSGLRNTVRLATPAAGYVTVTAAQLDAYGTAYSGYADVTAQVRAGGNGVYTVADVRSTTGSNRFAGWALVVVHRDPTQPPRNLVVFDGYAHVAPGATVTMGVAGFLTPPSGAVNTRLGVVAGEGDRGLTGDAFRLNGTALSDAVNPATNFFNSTVSGLGAHVTSKTPHYVNQLGWDVDLVSASGVLANGATSATIALSSSGDRYYPGVVTFATELYQPILEGSNFTKSASDVNGAPLRPGETIEYVVTLANGGNDGAVGVTLRDTIPASAAFVPGSIEVVSGAGAGPKSDAPGDDEADYDPASRSVVVRLGSGAGATAGGTLAPGASAAVRFRVTVTPPAPGGSLISNQAVAEFRGAQLGTAFVTRSDGDLLAPGFQRTDVTVTASALSGTVFEDANYGGGAGRSLTAAAGAPSPGARVELYDAGGAFLAADTTDAAGRYAFEGWPAGAYTVRVVNATVRSARPGWHAGLVPVQTFRAVAPAGVAVPDPDRVGGEEPSKRDAAANLAAQPLAALAGATTAVQSVAPVTLGTADLAGVDFGFSFSTVVNPNDDGQGSLRQALLNANALANAGLAQAGHPPGIETTVFMVAPGAPRPGLRAGLPSLLDAGRVRISLLTPLPAITDALRLDGATQTAHGGDTNPGALGAGGTAGVDALTVATVPAPEVEIADGAGLPLGLDLQAAGTVLRHVAVTGFGGAPDDPAHANVRVGAAAAGVTIEQAVIGAPATAFADPGAARSGGDGVRVEGADDGVVRESLIGFHAGSGVALASGAERWTVSASEIRGNGVGHPARDGIAVGAGSSATLRGNLVAGQSGSGVDARDATLPVAIESNTIEANGAGGAAGETPGVRLGRAAHRVERNVIRDNAGAGVLVAADAAAVLVSRNAMHGNGAAGGGLGIDLLAAGEDDARGAAPFVTVNDPGDGDAGANGLLNFPVLESAAIVSGTLTVSGWARPGSAIELFIAEPDPSGFGEGRTWLATLVEGSGADADASSGAYAGPVNALAQGADHTSRFRFTLPLPPGVTGGTPLTATATLDGATSEFSGLVVAGGTVSVRGFAYADADHNADRDPAEAGTGAALWVKLVDPLLPAVAQQVVAADPLTGAWTLNFVPPGAYTVVLDDNALAADVAPSRPAGFLGTENAAGAAPVVVGTVDLAGPDFGLFHGSTVSGRVFRDDGAGGGSPNDGARQAGEAGLAGVRVAAFAAGCAGGACDSTLTDAAGDWRLWLPHGAGAVTVRETNPAGWLSTGGGAGTTGGAYDRSADALTFAPASGAEYAGVSFGDVPPATWGAAGARSVMPGAAAFYAHVFTAGSAGTLVLSTAGTPSPAIAGWDAVLYHDLDADGALDPGEPALSAPLALATGQSVAVLVRHASPAGAPPGASEALAVTAAFELAGAAPALATSATLVDLTTVGATGGLVLAKSADLASARPGDVITYTVTYFNPGPAPVTAIEIHDATPAFTTFVDAACGALGAGLGGCALAAQPAPGAAGAVRWSLAGALAPGASGAVTFRVRVEGP</sequence>
<dbReference type="InterPro" id="IPR051172">
    <property type="entry name" value="Chlamydia_OmcB"/>
</dbReference>
<proteinExistence type="predicted"/>
<dbReference type="EMBL" id="DSQF01000018">
    <property type="protein sequence ID" value="HGZ43588.1"/>
    <property type="molecule type" value="Genomic_DNA"/>
</dbReference>
<dbReference type="Pfam" id="PF13620">
    <property type="entry name" value="CarboxypepD_reg"/>
    <property type="match status" value="1"/>
</dbReference>
<dbReference type="Gene3D" id="2.160.20.10">
    <property type="entry name" value="Single-stranded right-handed beta-helix, Pectin lyase-like"/>
    <property type="match status" value="1"/>
</dbReference>
<dbReference type="InterPro" id="IPR012334">
    <property type="entry name" value="Pectin_lyas_fold"/>
</dbReference>
<dbReference type="InterPro" id="IPR039448">
    <property type="entry name" value="Beta_helix"/>
</dbReference>
<feature type="domain" description="DUF11" evidence="1">
    <location>
        <begin position="1558"/>
        <end position="1655"/>
    </location>
</feature>
<dbReference type="InterPro" id="IPR011050">
    <property type="entry name" value="Pectin_lyase_fold/virulence"/>
</dbReference>